<sequence length="56" mass="6570">MQWIGETHLCGIETRVYLCFCLSVYIRLSMRSKRAANMKLDRCNLCGRAPNSLWPY</sequence>
<accession>A0A0M3I5B6</accession>
<name>A0A0M3I5B6_ASCLU</name>
<proteinExistence type="predicted"/>
<keyword evidence="1" id="KW-1185">Reference proteome</keyword>
<dbReference type="WBParaSite" id="ALUE_0001211201-mRNA-1">
    <property type="protein sequence ID" value="ALUE_0001211201-mRNA-1"/>
    <property type="gene ID" value="ALUE_0001211201"/>
</dbReference>
<evidence type="ECO:0000313" key="1">
    <source>
        <dbReference type="Proteomes" id="UP000036681"/>
    </source>
</evidence>
<protein>
    <submittedName>
        <fullName evidence="2">Uncharacterized protein</fullName>
    </submittedName>
</protein>
<dbReference type="Proteomes" id="UP000036681">
    <property type="component" value="Unplaced"/>
</dbReference>
<dbReference type="AlphaFoldDB" id="A0A0M3I5B6"/>
<evidence type="ECO:0000313" key="2">
    <source>
        <dbReference type="WBParaSite" id="ALUE_0001211201-mRNA-1"/>
    </source>
</evidence>
<reference evidence="2" key="1">
    <citation type="submission" date="2017-02" db="UniProtKB">
        <authorList>
            <consortium name="WormBaseParasite"/>
        </authorList>
    </citation>
    <scope>IDENTIFICATION</scope>
</reference>
<organism evidence="1 2">
    <name type="scientific">Ascaris lumbricoides</name>
    <name type="common">Giant roundworm</name>
    <dbReference type="NCBI Taxonomy" id="6252"/>
    <lineage>
        <taxon>Eukaryota</taxon>
        <taxon>Metazoa</taxon>
        <taxon>Ecdysozoa</taxon>
        <taxon>Nematoda</taxon>
        <taxon>Chromadorea</taxon>
        <taxon>Rhabditida</taxon>
        <taxon>Spirurina</taxon>
        <taxon>Ascaridomorpha</taxon>
        <taxon>Ascaridoidea</taxon>
        <taxon>Ascarididae</taxon>
        <taxon>Ascaris</taxon>
    </lineage>
</organism>